<dbReference type="RefSeq" id="WP_016395978.1">
    <property type="nucleotide sequence ID" value="NZ_CP046131.1"/>
</dbReference>
<dbReference type="InterPro" id="IPR052552">
    <property type="entry name" value="YeaO-like"/>
</dbReference>
<dbReference type="AlphaFoldDB" id="A0A3G6JGC3"/>
<evidence type="ECO:0000313" key="2">
    <source>
        <dbReference type="EMBL" id="MCD5562919.1"/>
    </source>
</evidence>
<dbReference type="Proteomes" id="UP001200334">
    <property type="component" value="Unassembled WGS sequence"/>
</dbReference>
<dbReference type="PANTHER" id="PTHR36849">
    <property type="entry name" value="CYTOPLASMIC PROTEIN-RELATED"/>
    <property type="match status" value="1"/>
</dbReference>
<reference evidence="2 3" key="2">
    <citation type="submission" date="2021-12" db="EMBL/GenBank/DDBJ databases">
        <title>Antimicrobial susceptibility of Lactobacillus delbrueckii subsp. lactis obtained from milk products and other habitats.</title>
        <authorList>
            <person name="Shani N."/>
        </authorList>
    </citation>
    <scope>NUCLEOTIDE SEQUENCE [LARGE SCALE GENOMIC DNA]</scope>
    <source>
        <strain evidence="2 3">FAM 21755</strain>
    </source>
</reference>
<evidence type="ECO:0000313" key="1">
    <source>
        <dbReference type="EMBL" id="AZA16891.1"/>
    </source>
</evidence>
<proteinExistence type="predicted"/>
<evidence type="ECO:0000313" key="3">
    <source>
        <dbReference type="Proteomes" id="UP001200334"/>
    </source>
</evidence>
<organism evidence="1">
    <name type="scientific">Lactobacillus delbrueckii subsp. lactis</name>
    <dbReference type="NCBI Taxonomy" id="29397"/>
    <lineage>
        <taxon>Bacteria</taxon>
        <taxon>Bacillati</taxon>
        <taxon>Bacillota</taxon>
        <taxon>Bacilli</taxon>
        <taxon>Lactobacillales</taxon>
        <taxon>Lactobacillaceae</taxon>
        <taxon>Lactobacillus</taxon>
    </lineage>
</organism>
<name>A0A3G6JGC3_LACDL</name>
<dbReference type="EMBL" id="CP031023">
    <property type="protein sequence ID" value="AZA16891.1"/>
    <property type="molecule type" value="Genomic_DNA"/>
</dbReference>
<sequence>MSTIKTVRIYAKDQPAGYRILVDRLWPRGIKKEAANLDEWKKELAPSRDLRTWFKHDLARYTDFRQDYLEELADNPEWPPFVEHLQELLQKGDVLFLYGAKDEEHNQAVVLKEAAEEALAKLP</sequence>
<reference evidence="1" key="1">
    <citation type="submission" date="2018-07" db="EMBL/GenBank/DDBJ databases">
        <authorList>
            <person name="Somerville V."/>
        </authorList>
    </citation>
    <scope>NUCLEOTIDE SEQUENCE</scope>
    <source>
        <strain evidence="1">NWC_2_2</strain>
    </source>
</reference>
<accession>A0A3G6JGC3</accession>
<dbReference type="EMBL" id="JAJNUY010000004">
    <property type="protein sequence ID" value="MCD5562919.1"/>
    <property type="molecule type" value="Genomic_DNA"/>
</dbReference>
<dbReference type="PANTHER" id="PTHR36849:SF1">
    <property type="entry name" value="CYTOPLASMIC PROTEIN"/>
    <property type="match status" value="1"/>
</dbReference>
<dbReference type="Pfam" id="PF22752">
    <property type="entry name" value="DUF488-N3i"/>
    <property type="match status" value="1"/>
</dbReference>
<protein>
    <submittedName>
        <fullName evidence="1">DUF488 family protein</fullName>
    </submittedName>
</protein>
<gene>
    <name evidence="1" type="ORF">DQL93_10780</name>
    <name evidence="2" type="ORF">LOB85_01885</name>
</gene>